<evidence type="ECO:0000313" key="4">
    <source>
        <dbReference type="EMBL" id="PEG36359.1"/>
    </source>
</evidence>
<comment type="caution">
    <text evidence="4">The sequence shown here is derived from an EMBL/GenBank/DDBJ whole genome shotgun (WGS) entry which is preliminary data.</text>
</comment>
<protein>
    <submittedName>
        <fullName evidence="4">Uncharacterized protein</fullName>
    </submittedName>
</protein>
<reference evidence="3 6" key="2">
    <citation type="journal article" date="2019" name="Emerg. Microbes Infect.">
        <title>Comprehensive subspecies identification of 175 nontuberculous mycobacteria species based on 7547 genomic profiles.</title>
        <authorList>
            <person name="Matsumoto Y."/>
            <person name="Kinjo T."/>
            <person name="Motooka D."/>
            <person name="Nabeya D."/>
            <person name="Jung N."/>
            <person name="Uechi K."/>
            <person name="Horii T."/>
            <person name="Iida T."/>
            <person name="Fujita J."/>
            <person name="Nakamura S."/>
        </authorList>
    </citation>
    <scope>NUCLEOTIDE SEQUENCE [LARGE SCALE GENOMIC DNA]</scope>
    <source>
        <strain evidence="3 6">JCM 6377</strain>
    </source>
</reference>
<keyword evidence="2" id="KW-0732">Signal</keyword>
<dbReference type="Proteomes" id="UP000465302">
    <property type="component" value="Unassembled WGS sequence"/>
</dbReference>
<evidence type="ECO:0000313" key="3">
    <source>
        <dbReference type="EMBL" id="GFG49606.1"/>
    </source>
</evidence>
<proteinExistence type="predicted"/>
<reference evidence="4 5" key="1">
    <citation type="submission" date="2017-10" db="EMBL/GenBank/DDBJ databases">
        <title>The new phylogeny of genus Mycobacterium.</title>
        <authorList>
            <person name="Tortoli E."/>
            <person name="Trovato A."/>
            <person name="Cirillo D.M."/>
        </authorList>
    </citation>
    <scope>NUCLEOTIDE SEQUENCE [LARGE SCALE GENOMIC DNA]</scope>
    <source>
        <strain evidence="4 5">CCUG37673</strain>
    </source>
</reference>
<dbReference type="Proteomes" id="UP000220914">
    <property type="component" value="Unassembled WGS sequence"/>
</dbReference>
<sequence length="123" mass="12933">MKTLITAASAAAFAATAVVLALPATASAAEREWDIGSYDQCIADGYGKGFDNQDWENHDALCCWASGGDWNAAQGRCQAPPAEQQTARPSLAHQGELPTHTLEPSTPPVRVSPRVITQSITPG</sequence>
<reference evidence="3" key="3">
    <citation type="submission" date="2020-02" db="EMBL/GenBank/DDBJ databases">
        <authorList>
            <person name="Matsumoto Y."/>
            <person name="Motooka D."/>
            <person name="Nakamura S."/>
        </authorList>
    </citation>
    <scope>NUCLEOTIDE SEQUENCE</scope>
    <source>
        <strain evidence="3">JCM 6377</strain>
    </source>
</reference>
<evidence type="ECO:0000313" key="5">
    <source>
        <dbReference type="Proteomes" id="UP000220914"/>
    </source>
</evidence>
<feature type="chain" id="PRO_5036036229" evidence="2">
    <location>
        <begin position="29"/>
        <end position="123"/>
    </location>
</feature>
<dbReference type="RefSeq" id="WP_097941668.1">
    <property type="nucleotide sequence ID" value="NZ_BLKS01000001.1"/>
</dbReference>
<feature type="region of interest" description="Disordered" evidence="1">
    <location>
        <begin position="75"/>
        <end position="123"/>
    </location>
</feature>
<evidence type="ECO:0000256" key="1">
    <source>
        <dbReference type="SAM" id="MobiDB-lite"/>
    </source>
</evidence>
<keyword evidence="5" id="KW-1185">Reference proteome</keyword>
<feature type="signal peptide" evidence="2">
    <location>
        <begin position="1"/>
        <end position="28"/>
    </location>
</feature>
<dbReference type="OrthoDB" id="4753794at2"/>
<accession>A0A2A7MXT5</accession>
<dbReference type="EMBL" id="BLKS01000001">
    <property type="protein sequence ID" value="GFG49606.1"/>
    <property type="molecule type" value="Genomic_DNA"/>
</dbReference>
<gene>
    <name evidence="4" type="ORF">CQY20_19190</name>
    <name evidence="3" type="ORF">MAGR_10470</name>
</gene>
<name>A0A2A7MXT5_MYCAG</name>
<organism evidence="4 5">
    <name type="scientific">Mycolicibacterium agri</name>
    <name type="common">Mycobacterium agri</name>
    <dbReference type="NCBI Taxonomy" id="36811"/>
    <lineage>
        <taxon>Bacteria</taxon>
        <taxon>Bacillati</taxon>
        <taxon>Actinomycetota</taxon>
        <taxon>Actinomycetes</taxon>
        <taxon>Mycobacteriales</taxon>
        <taxon>Mycobacteriaceae</taxon>
        <taxon>Mycolicibacterium</taxon>
    </lineage>
</organism>
<evidence type="ECO:0000256" key="2">
    <source>
        <dbReference type="SAM" id="SignalP"/>
    </source>
</evidence>
<dbReference type="EMBL" id="PDCP01000035">
    <property type="protein sequence ID" value="PEG36359.1"/>
    <property type="molecule type" value="Genomic_DNA"/>
</dbReference>
<evidence type="ECO:0000313" key="6">
    <source>
        <dbReference type="Proteomes" id="UP000465302"/>
    </source>
</evidence>
<dbReference type="AlphaFoldDB" id="A0A2A7MXT5"/>